<evidence type="ECO:0000256" key="3">
    <source>
        <dbReference type="ARBA" id="ARBA00022692"/>
    </source>
</evidence>
<keyword evidence="5 7" id="KW-0472">Membrane</keyword>
<keyword evidence="4 7" id="KW-1133">Transmembrane helix</keyword>
<evidence type="ECO:0000256" key="4">
    <source>
        <dbReference type="ARBA" id="ARBA00022989"/>
    </source>
</evidence>
<comment type="caution">
    <text evidence="8">The sequence shown here is derived from an EMBL/GenBank/DDBJ whole genome shotgun (WGS) entry which is preliminary data.</text>
</comment>
<dbReference type="RefSeq" id="WP_006782635.1">
    <property type="nucleotide sequence ID" value="NZ_CP040506.1"/>
</dbReference>
<dbReference type="InterPro" id="IPR022781">
    <property type="entry name" value="Flagellar_biosynth_FliO"/>
</dbReference>
<proteinExistence type="predicted"/>
<gene>
    <name evidence="8" type="ORF">HMPREF9473_04647</name>
</gene>
<evidence type="ECO:0000256" key="2">
    <source>
        <dbReference type="ARBA" id="ARBA00022475"/>
    </source>
</evidence>
<dbReference type="PATRIC" id="fig|742737.3.peg.4635"/>
<evidence type="ECO:0008006" key="10">
    <source>
        <dbReference type="Google" id="ProtNLM"/>
    </source>
</evidence>
<evidence type="ECO:0000256" key="5">
    <source>
        <dbReference type="ARBA" id="ARBA00023136"/>
    </source>
</evidence>
<evidence type="ECO:0000256" key="7">
    <source>
        <dbReference type="SAM" id="Phobius"/>
    </source>
</evidence>
<comment type="subcellular location">
    <subcellularLocation>
        <location evidence="1">Cell membrane</location>
    </subcellularLocation>
</comment>
<dbReference type="Pfam" id="PF04347">
    <property type="entry name" value="FliO"/>
    <property type="match status" value="1"/>
</dbReference>
<feature type="region of interest" description="Disordered" evidence="6">
    <location>
        <begin position="107"/>
        <end position="136"/>
    </location>
</feature>
<accession>G5IMB9</accession>
<protein>
    <recommendedName>
        <fullName evidence="10">Flagellar protein</fullName>
    </recommendedName>
</protein>
<sequence length="136" mass="15375">MALIRIFFYLVVMILVLALAYYTTKVLGNGVGKRQEHDNFRVLDRLAVGRDTFLLVVKVQNQIFLLGVSPAGIEKLGELDEYEKSPAAEPSDFASILAEHVKPYLDKSGREKKAEKKNPERWIPGGKKRDNGEDDR</sequence>
<evidence type="ECO:0000256" key="6">
    <source>
        <dbReference type="SAM" id="MobiDB-lite"/>
    </source>
</evidence>
<feature type="compositionally biased region" description="Basic and acidic residues" evidence="6">
    <location>
        <begin position="107"/>
        <end position="120"/>
    </location>
</feature>
<reference evidence="8 9" key="1">
    <citation type="submission" date="2011-08" db="EMBL/GenBank/DDBJ databases">
        <title>The Genome Sequence of Clostridium hathewayi WAL-18680.</title>
        <authorList>
            <consortium name="The Broad Institute Genome Sequencing Platform"/>
            <person name="Earl A."/>
            <person name="Ward D."/>
            <person name="Feldgarden M."/>
            <person name="Gevers D."/>
            <person name="Finegold S.M."/>
            <person name="Summanen P.H."/>
            <person name="Molitoris D.R."/>
            <person name="Song M."/>
            <person name="Daigneault M."/>
            <person name="Allen-Vercoe E."/>
            <person name="Young S.K."/>
            <person name="Zeng Q."/>
            <person name="Gargeya S."/>
            <person name="Fitzgerald M."/>
            <person name="Haas B."/>
            <person name="Abouelleil A."/>
            <person name="Alvarado L."/>
            <person name="Arachchi H.M."/>
            <person name="Berlin A."/>
            <person name="Brown A."/>
            <person name="Chapman S.B."/>
            <person name="Chen Z."/>
            <person name="Dunbar C."/>
            <person name="Freedman E."/>
            <person name="Gearin G."/>
            <person name="Gellesch M."/>
            <person name="Goldberg J."/>
            <person name="Griggs A."/>
            <person name="Gujja S."/>
            <person name="Heiman D."/>
            <person name="Howarth C."/>
            <person name="Larson L."/>
            <person name="Lui A."/>
            <person name="MacDonald P.J.P."/>
            <person name="Montmayeur A."/>
            <person name="Murphy C."/>
            <person name="Neiman D."/>
            <person name="Pearson M."/>
            <person name="Priest M."/>
            <person name="Roberts A."/>
            <person name="Saif S."/>
            <person name="Shea T."/>
            <person name="Shenoy N."/>
            <person name="Sisk P."/>
            <person name="Stolte C."/>
            <person name="Sykes S."/>
            <person name="Wortman J."/>
            <person name="Nusbaum C."/>
            <person name="Birren B."/>
        </authorList>
    </citation>
    <scope>NUCLEOTIDE SEQUENCE [LARGE SCALE GENOMIC DNA]</scope>
    <source>
        <strain evidence="8 9">WAL-18680</strain>
    </source>
</reference>
<dbReference type="GO" id="GO:0044781">
    <property type="term" value="P:bacterial-type flagellum organization"/>
    <property type="evidence" value="ECO:0007669"/>
    <property type="project" value="InterPro"/>
</dbReference>
<organism evidence="8 9">
    <name type="scientific">Hungatella hathewayi WAL-18680</name>
    <dbReference type="NCBI Taxonomy" id="742737"/>
    <lineage>
        <taxon>Bacteria</taxon>
        <taxon>Bacillati</taxon>
        <taxon>Bacillota</taxon>
        <taxon>Clostridia</taxon>
        <taxon>Lachnospirales</taxon>
        <taxon>Lachnospiraceae</taxon>
        <taxon>Hungatella</taxon>
    </lineage>
</organism>
<dbReference type="Proteomes" id="UP000005384">
    <property type="component" value="Unassembled WGS sequence"/>
</dbReference>
<feature type="compositionally biased region" description="Basic and acidic residues" evidence="6">
    <location>
        <begin position="127"/>
        <end position="136"/>
    </location>
</feature>
<keyword evidence="9" id="KW-1185">Reference proteome</keyword>
<evidence type="ECO:0000313" key="8">
    <source>
        <dbReference type="EMBL" id="EHI57538.1"/>
    </source>
</evidence>
<feature type="transmembrane region" description="Helical" evidence="7">
    <location>
        <begin position="6"/>
        <end position="24"/>
    </location>
</feature>
<dbReference type="OrthoDB" id="1956880at2"/>
<evidence type="ECO:0000313" key="9">
    <source>
        <dbReference type="Proteomes" id="UP000005384"/>
    </source>
</evidence>
<keyword evidence="2" id="KW-1003">Cell membrane</keyword>
<dbReference type="HOGENOM" id="CLU_152430_0_0_9"/>
<dbReference type="EMBL" id="ADLN01000120">
    <property type="protein sequence ID" value="EHI57538.1"/>
    <property type="molecule type" value="Genomic_DNA"/>
</dbReference>
<dbReference type="GO" id="GO:0016020">
    <property type="term" value="C:membrane"/>
    <property type="evidence" value="ECO:0007669"/>
    <property type="project" value="InterPro"/>
</dbReference>
<evidence type="ECO:0000256" key="1">
    <source>
        <dbReference type="ARBA" id="ARBA00004236"/>
    </source>
</evidence>
<name>G5IMB9_9FIRM</name>
<keyword evidence="3 7" id="KW-0812">Transmembrane</keyword>
<dbReference type="AlphaFoldDB" id="G5IMB9"/>